<comment type="caution">
    <text evidence="1">The sequence shown here is derived from an EMBL/GenBank/DDBJ whole genome shotgun (WGS) entry which is preliminary data.</text>
</comment>
<accession>A0AAV4FBJ8</accession>
<keyword evidence="2" id="KW-1185">Reference proteome</keyword>
<name>A0AAV4FBJ8_9GAST</name>
<evidence type="ECO:0000313" key="2">
    <source>
        <dbReference type="Proteomes" id="UP000762676"/>
    </source>
</evidence>
<evidence type="ECO:0000313" key="1">
    <source>
        <dbReference type="EMBL" id="GFR70762.1"/>
    </source>
</evidence>
<reference evidence="1 2" key="1">
    <citation type="journal article" date="2021" name="Elife">
        <title>Chloroplast acquisition without the gene transfer in kleptoplastic sea slugs, Plakobranchus ocellatus.</title>
        <authorList>
            <person name="Maeda T."/>
            <person name="Takahashi S."/>
            <person name="Yoshida T."/>
            <person name="Shimamura S."/>
            <person name="Takaki Y."/>
            <person name="Nagai Y."/>
            <person name="Toyoda A."/>
            <person name="Suzuki Y."/>
            <person name="Arimoto A."/>
            <person name="Ishii H."/>
            <person name="Satoh N."/>
            <person name="Nishiyama T."/>
            <person name="Hasebe M."/>
            <person name="Maruyama T."/>
            <person name="Minagawa J."/>
            <person name="Obokata J."/>
            <person name="Shigenobu S."/>
        </authorList>
    </citation>
    <scope>NUCLEOTIDE SEQUENCE [LARGE SCALE GENOMIC DNA]</scope>
</reference>
<dbReference type="EMBL" id="BMAT01004233">
    <property type="protein sequence ID" value="GFR70762.1"/>
    <property type="molecule type" value="Genomic_DNA"/>
</dbReference>
<proteinExistence type="predicted"/>
<protein>
    <submittedName>
        <fullName evidence="1">Uncharacterized protein</fullName>
    </submittedName>
</protein>
<dbReference type="Proteomes" id="UP000762676">
    <property type="component" value="Unassembled WGS sequence"/>
</dbReference>
<gene>
    <name evidence="1" type="ORF">ElyMa_002080500</name>
</gene>
<organism evidence="1 2">
    <name type="scientific">Elysia marginata</name>
    <dbReference type="NCBI Taxonomy" id="1093978"/>
    <lineage>
        <taxon>Eukaryota</taxon>
        <taxon>Metazoa</taxon>
        <taxon>Spiralia</taxon>
        <taxon>Lophotrochozoa</taxon>
        <taxon>Mollusca</taxon>
        <taxon>Gastropoda</taxon>
        <taxon>Heterobranchia</taxon>
        <taxon>Euthyneura</taxon>
        <taxon>Panpulmonata</taxon>
        <taxon>Sacoglossa</taxon>
        <taxon>Placobranchoidea</taxon>
        <taxon>Plakobranchidae</taxon>
        <taxon>Elysia</taxon>
    </lineage>
</organism>
<dbReference type="AlphaFoldDB" id="A0AAV4FBJ8"/>
<sequence length="72" mass="7635">MPAVGGIEGGFGAGVEDVVKNVNETLPKRNSSAGSSRFGCHVKQVARTSLDENMRILFLDAGSHPIEPAHHH</sequence>